<dbReference type="Proteomes" id="UP000001072">
    <property type="component" value="Unassembled WGS sequence"/>
</dbReference>
<dbReference type="RefSeq" id="XP_007410239.1">
    <property type="nucleotide sequence ID" value="XM_007410177.1"/>
</dbReference>
<protein>
    <submittedName>
        <fullName evidence="1">Uncharacterized protein</fullName>
    </submittedName>
</protein>
<dbReference type="GeneID" id="18930074"/>
<evidence type="ECO:0000313" key="1">
    <source>
        <dbReference type="EMBL" id="EGG06405.1"/>
    </source>
</evidence>
<accession>F4RMC7</accession>
<name>F4RMC7_MELLP</name>
<dbReference type="AlphaFoldDB" id="F4RMC7"/>
<reference evidence="2" key="1">
    <citation type="journal article" date="2011" name="Proc. Natl. Acad. Sci. U.S.A.">
        <title>Obligate biotrophy features unraveled by the genomic analysis of rust fungi.</title>
        <authorList>
            <person name="Duplessis S."/>
            <person name="Cuomo C.A."/>
            <person name="Lin Y.-C."/>
            <person name="Aerts A."/>
            <person name="Tisserant E."/>
            <person name="Veneault-Fourrey C."/>
            <person name="Joly D.L."/>
            <person name="Hacquard S."/>
            <person name="Amselem J."/>
            <person name="Cantarel B.L."/>
            <person name="Chiu R."/>
            <person name="Coutinho P.M."/>
            <person name="Feau N."/>
            <person name="Field M."/>
            <person name="Frey P."/>
            <person name="Gelhaye E."/>
            <person name="Goldberg J."/>
            <person name="Grabherr M.G."/>
            <person name="Kodira C.D."/>
            <person name="Kohler A."/>
            <person name="Kuees U."/>
            <person name="Lindquist E.A."/>
            <person name="Lucas S.M."/>
            <person name="Mago R."/>
            <person name="Mauceli E."/>
            <person name="Morin E."/>
            <person name="Murat C."/>
            <person name="Pangilinan J.L."/>
            <person name="Park R."/>
            <person name="Pearson M."/>
            <person name="Quesneville H."/>
            <person name="Rouhier N."/>
            <person name="Sakthikumar S."/>
            <person name="Salamov A.A."/>
            <person name="Schmutz J."/>
            <person name="Selles B."/>
            <person name="Shapiro H."/>
            <person name="Tanguay P."/>
            <person name="Tuskan G.A."/>
            <person name="Henrissat B."/>
            <person name="Van de Peer Y."/>
            <person name="Rouze P."/>
            <person name="Ellis J.G."/>
            <person name="Dodds P.N."/>
            <person name="Schein J.E."/>
            <person name="Zhong S."/>
            <person name="Hamelin R.C."/>
            <person name="Grigoriev I.V."/>
            <person name="Szabo L.J."/>
            <person name="Martin F."/>
        </authorList>
    </citation>
    <scope>NUCLEOTIDE SEQUENCE [LARGE SCALE GENOMIC DNA]</scope>
    <source>
        <strain evidence="2">98AG31 / pathotype 3-4-7</strain>
    </source>
</reference>
<dbReference type="InParanoid" id="F4RMC7"/>
<organism evidence="2">
    <name type="scientific">Melampsora larici-populina (strain 98AG31 / pathotype 3-4-7)</name>
    <name type="common">Poplar leaf rust fungus</name>
    <dbReference type="NCBI Taxonomy" id="747676"/>
    <lineage>
        <taxon>Eukaryota</taxon>
        <taxon>Fungi</taxon>
        <taxon>Dikarya</taxon>
        <taxon>Basidiomycota</taxon>
        <taxon>Pucciniomycotina</taxon>
        <taxon>Pucciniomycetes</taxon>
        <taxon>Pucciniales</taxon>
        <taxon>Melampsoraceae</taxon>
        <taxon>Melampsora</taxon>
    </lineage>
</organism>
<dbReference type="HOGENOM" id="CLU_1971029_0_0_1"/>
<proteinExistence type="predicted"/>
<dbReference type="VEuPathDB" id="FungiDB:MELLADRAFT_63352"/>
<sequence length="127" mass="14567">MYAHSFFLKINFLHSGRSLSVKLIRYSHPTFDRTLERKRCKTGCKHVMAVCHANPVSFDVYFQNLSNTYLALTGRCSLATPTKLWLHCTKLAKVLGQFARICGKPTQNWTRLDELFEIASQNNAQDV</sequence>
<keyword evidence="2" id="KW-1185">Reference proteome</keyword>
<dbReference type="EMBL" id="GL883108">
    <property type="protein sequence ID" value="EGG06405.1"/>
    <property type="molecule type" value="Genomic_DNA"/>
</dbReference>
<dbReference type="KEGG" id="mlr:MELLADRAFT_63352"/>
<evidence type="ECO:0000313" key="2">
    <source>
        <dbReference type="Proteomes" id="UP000001072"/>
    </source>
</evidence>
<gene>
    <name evidence="1" type="ORF">MELLADRAFT_63352</name>
</gene>